<dbReference type="KEGG" id="agi:FSB73_02750"/>
<dbReference type="EMBL" id="CP042434">
    <property type="protein sequence ID" value="QEC70766.1"/>
    <property type="molecule type" value="Genomic_DNA"/>
</dbReference>
<keyword evidence="3" id="KW-1185">Reference proteome</keyword>
<feature type="chain" id="PRO_5022911359" description="DUF4465 domain-containing protein" evidence="1">
    <location>
        <begin position="36"/>
        <end position="262"/>
    </location>
</feature>
<reference evidence="2 3" key="1">
    <citation type="journal article" date="2017" name="Int. J. Syst. Evol. Microbiol.">
        <title>Arachidicoccus ginsenosidivorans sp. nov., with ginsenoside-converting activity isolated from ginseng cultivating soil.</title>
        <authorList>
            <person name="Siddiqi M.Z."/>
            <person name="Aslam Z."/>
            <person name="Im W.T."/>
        </authorList>
    </citation>
    <scope>NUCLEOTIDE SEQUENCE [LARGE SCALE GENOMIC DNA]</scope>
    <source>
        <strain evidence="2 3">Gsoil 809</strain>
    </source>
</reference>
<keyword evidence="1" id="KW-0732">Signal</keyword>
<organism evidence="2 3">
    <name type="scientific">Arachidicoccus ginsenosidivorans</name>
    <dbReference type="NCBI Taxonomy" id="496057"/>
    <lineage>
        <taxon>Bacteria</taxon>
        <taxon>Pseudomonadati</taxon>
        <taxon>Bacteroidota</taxon>
        <taxon>Chitinophagia</taxon>
        <taxon>Chitinophagales</taxon>
        <taxon>Chitinophagaceae</taxon>
        <taxon>Arachidicoccus</taxon>
    </lineage>
</organism>
<protein>
    <recommendedName>
        <fullName evidence="4">DUF4465 domain-containing protein</fullName>
    </recommendedName>
</protein>
<dbReference type="Proteomes" id="UP000321291">
    <property type="component" value="Chromosome"/>
</dbReference>
<dbReference type="AlphaFoldDB" id="A0A5B8VJI9"/>
<proteinExistence type="predicted"/>
<accession>A0A5B8VJI9</accession>
<evidence type="ECO:0000313" key="3">
    <source>
        <dbReference type="Proteomes" id="UP000321291"/>
    </source>
</evidence>
<evidence type="ECO:0008006" key="4">
    <source>
        <dbReference type="Google" id="ProtNLM"/>
    </source>
</evidence>
<name>A0A5B8VJI9_9BACT</name>
<gene>
    <name evidence="2" type="ORF">FSB73_02750</name>
</gene>
<evidence type="ECO:0000256" key="1">
    <source>
        <dbReference type="SAM" id="SignalP"/>
    </source>
</evidence>
<dbReference type="OrthoDB" id="668891at2"/>
<dbReference type="RefSeq" id="WP_146780026.1">
    <property type="nucleotide sequence ID" value="NZ_CP042434.1"/>
</dbReference>
<sequence>MKTHTTNKSRFRLFNICISLLLLTSIWGLSSCSKADLEDYGKTLTPYSTYLPTETGSVSYYHFDSIVAAPFGTAMDTVHYTAKDSIGVATIEGADTTYPVYRYLAEGTNAGINASWSYLLTYRLVFSAHTAALIDEHNRRFIILTDPVKQDYSWEGNRYFSSDLNPGDFYYGWQYTYDLSMEGNLLTVHQIDQTNGNPGDFDPSLYQEKLFAQMVFEKGVGLYSQKVSHITYQANQNNPSSFGYYEQDSYGVVISRISVANN</sequence>
<dbReference type="PROSITE" id="PS51257">
    <property type="entry name" value="PROKAR_LIPOPROTEIN"/>
    <property type="match status" value="1"/>
</dbReference>
<feature type="signal peptide" evidence="1">
    <location>
        <begin position="1"/>
        <end position="35"/>
    </location>
</feature>
<evidence type="ECO:0000313" key="2">
    <source>
        <dbReference type="EMBL" id="QEC70766.1"/>
    </source>
</evidence>